<dbReference type="GO" id="GO:0005737">
    <property type="term" value="C:cytoplasm"/>
    <property type="evidence" value="ECO:0007669"/>
    <property type="project" value="TreeGrafter"/>
</dbReference>
<comment type="caution">
    <text evidence="3">The sequence shown here is derived from an EMBL/GenBank/DDBJ whole genome shotgun (WGS) entry which is preliminary data.</text>
</comment>
<dbReference type="Gene3D" id="1.10.555.10">
    <property type="entry name" value="Rho GTPase activation protein"/>
    <property type="match status" value="1"/>
</dbReference>
<evidence type="ECO:0000256" key="1">
    <source>
        <dbReference type="ARBA" id="ARBA00022468"/>
    </source>
</evidence>
<protein>
    <submittedName>
        <fullName evidence="3">Rho GTPase-activating protein 9</fullName>
    </submittedName>
</protein>
<evidence type="ECO:0000259" key="2">
    <source>
        <dbReference type="PROSITE" id="PS50238"/>
    </source>
</evidence>
<dbReference type="InterPro" id="IPR000198">
    <property type="entry name" value="RhoGAP_dom"/>
</dbReference>
<dbReference type="GO" id="GO:0007165">
    <property type="term" value="P:signal transduction"/>
    <property type="evidence" value="ECO:0007669"/>
    <property type="project" value="InterPro"/>
</dbReference>
<dbReference type="InterPro" id="IPR050729">
    <property type="entry name" value="Rho-GAP"/>
</dbReference>
<feature type="domain" description="Rho-GAP" evidence="2">
    <location>
        <begin position="1"/>
        <end position="104"/>
    </location>
</feature>
<dbReference type="PANTHER" id="PTHR23176">
    <property type="entry name" value="RHO/RAC/CDC GTPASE-ACTIVATING PROTEIN"/>
    <property type="match status" value="1"/>
</dbReference>
<dbReference type="PROSITE" id="PS50238">
    <property type="entry name" value="RHOGAP"/>
    <property type="match status" value="1"/>
</dbReference>
<dbReference type="EMBL" id="JAATJU010028059">
    <property type="protein sequence ID" value="KAH0499973.1"/>
    <property type="molecule type" value="Genomic_DNA"/>
</dbReference>
<sequence length="105" mass="12099">MPPPLLPHFRDALERSEPDQCLSEIKKLVDLLPKPNRDTLQYILEHLCRVISHSDKNRMTAHNLGIVFGPTLFRPEQETSDMTAHVFYPGQLIQLMLNNFASLFT</sequence>
<keyword evidence="1" id="KW-0343">GTPase activation</keyword>
<dbReference type="GO" id="GO:0005096">
    <property type="term" value="F:GTPase activator activity"/>
    <property type="evidence" value="ECO:0007669"/>
    <property type="project" value="UniProtKB-KW"/>
</dbReference>
<dbReference type="SMART" id="SM00324">
    <property type="entry name" value="RhoGAP"/>
    <property type="match status" value="1"/>
</dbReference>
<evidence type="ECO:0000313" key="4">
    <source>
        <dbReference type="Proteomes" id="UP000710432"/>
    </source>
</evidence>
<organism evidence="3 4">
    <name type="scientific">Microtus ochrogaster</name>
    <name type="common">Prairie vole</name>
    <dbReference type="NCBI Taxonomy" id="79684"/>
    <lineage>
        <taxon>Eukaryota</taxon>
        <taxon>Metazoa</taxon>
        <taxon>Chordata</taxon>
        <taxon>Craniata</taxon>
        <taxon>Vertebrata</taxon>
        <taxon>Euteleostomi</taxon>
        <taxon>Mammalia</taxon>
        <taxon>Eutheria</taxon>
        <taxon>Euarchontoglires</taxon>
        <taxon>Glires</taxon>
        <taxon>Rodentia</taxon>
        <taxon>Myomorpha</taxon>
        <taxon>Muroidea</taxon>
        <taxon>Cricetidae</taxon>
        <taxon>Arvicolinae</taxon>
        <taxon>Microtus</taxon>
    </lineage>
</organism>
<evidence type="ECO:0000313" key="3">
    <source>
        <dbReference type="EMBL" id="KAH0499973.1"/>
    </source>
</evidence>
<dbReference type="Proteomes" id="UP000710432">
    <property type="component" value="Unassembled WGS sequence"/>
</dbReference>
<dbReference type="PANTHER" id="PTHR23176:SF103">
    <property type="entry name" value="RHO GTPASE-ACTIVATING PROTEIN 9"/>
    <property type="match status" value="1"/>
</dbReference>
<accession>A0A8J6KK32</accession>
<proteinExistence type="predicted"/>
<gene>
    <name evidence="3" type="ORF">LTLLF_203435</name>
</gene>
<dbReference type="SUPFAM" id="SSF48350">
    <property type="entry name" value="GTPase activation domain, GAP"/>
    <property type="match status" value="1"/>
</dbReference>
<name>A0A8J6KK32_MICOH</name>
<dbReference type="InterPro" id="IPR008936">
    <property type="entry name" value="Rho_GTPase_activation_prot"/>
</dbReference>
<reference evidence="3" key="1">
    <citation type="submission" date="2020-03" db="EMBL/GenBank/DDBJ databases">
        <title>Studies in the Genomics of Life Span.</title>
        <authorList>
            <person name="Glass D."/>
        </authorList>
    </citation>
    <scope>NUCLEOTIDE SEQUENCE</scope>
    <source>
        <strain evidence="3">LTLLF</strain>
        <tissue evidence="3">Muscle</tissue>
    </source>
</reference>
<dbReference type="Pfam" id="PF00620">
    <property type="entry name" value="RhoGAP"/>
    <property type="match status" value="1"/>
</dbReference>
<dbReference type="AlphaFoldDB" id="A0A8J6KK32"/>